<keyword evidence="3" id="KW-0378">Hydrolase</keyword>
<dbReference type="AlphaFoldDB" id="A0A2H5XAW9"/>
<accession>A0A2H5XAW9</accession>
<dbReference type="NCBIfam" id="NF033484">
    <property type="entry name" value="Stp1_PP2C_phos"/>
    <property type="match status" value="1"/>
</dbReference>
<dbReference type="CDD" id="cd00143">
    <property type="entry name" value="PP2Cc"/>
    <property type="match status" value="1"/>
</dbReference>
<dbReference type="SMART" id="SM00332">
    <property type="entry name" value="PP2Cc"/>
    <property type="match status" value="1"/>
</dbReference>
<organism evidence="3 4">
    <name type="scientific">Candidatus Fervidibacter japonicus</name>
    <dbReference type="NCBI Taxonomy" id="2035412"/>
    <lineage>
        <taxon>Bacteria</taxon>
        <taxon>Candidatus Fervidibacterota</taxon>
        <taxon>Candidatus Fervidibacter</taxon>
    </lineage>
</organism>
<sequence>MASGQTLCPQCGAENRLEARFCARCGTGLNATATDGAGIAPNAETLTDGGAVEPVTPPEPPPPLPEGTLLNERRYEILAFLGARDGVNEYHAVETTPRKRCPVCHTMNPSDSNFCEQCGGELSAAEAVPFFVRLREAATPTALQAERALFDKELHHPRIAAPLALFTATPYDERHYAVFPAIDGTPLAQVEADDADTALAWARDIAEVFALLNAKGVSLSRPLTEAVIFTDDGTPFLVSDALRPEPGDWAPVREAFQDAVRRWLMGVGAAPLAQRVENLLASANDWQQIAETIAHLLTELHAPPTLRLTVASATDVGRRREHNEDSYWVLQVERCHLDRTETLALLAVADGMGGHAAGEVASRLCLQVFADSLLNAVKQWVNFNDPDWAEALRQAAMEANRQVFAEAQTMRNNMGTTLVAAVVCHSRALFANVGDSRGYIVRDGSLKQVTKDHSYVQQLVDLGMLTPEQARHHPQGNIITRAIGIDPAVEVDIFEIALQKGDIILLCSDGLVDMVDDADIERVLLSEPDLELAAARLVQLANAAGGDDNITVVIARADAV</sequence>
<dbReference type="InterPro" id="IPR015655">
    <property type="entry name" value="PP2C"/>
</dbReference>
<dbReference type="EC" id="3.1.3.16" evidence="3"/>
<comment type="caution">
    <text evidence="3">The sequence shown here is derived from an EMBL/GenBank/DDBJ whole genome shotgun (WGS) entry which is preliminary data.</text>
</comment>
<dbReference type="Pfam" id="PF12773">
    <property type="entry name" value="DZR"/>
    <property type="match status" value="1"/>
</dbReference>
<feature type="region of interest" description="Disordered" evidence="1">
    <location>
        <begin position="48"/>
        <end position="67"/>
    </location>
</feature>
<dbReference type="SUPFAM" id="SSF81606">
    <property type="entry name" value="PP2C-like"/>
    <property type="match status" value="1"/>
</dbReference>
<dbReference type="Pfam" id="PF13672">
    <property type="entry name" value="PP2C_2"/>
    <property type="match status" value="1"/>
</dbReference>
<dbReference type="InterPro" id="IPR025874">
    <property type="entry name" value="DZR"/>
</dbReference>
<dbReference type="PANTHER" id="PTHR47992">
    <property type="entry name" value="PROTEIN PHOSPHATASE"/>
    <property type="match status" value="1"/>
</dbReference>
<name>A0A2H5XAW9_9BACT</name>
<proteinExistence type="predicted"/>
<dbReference type="Gene3D" id="3.60.40.10">
    <property type="entry name" value="PPM-type phosphatase domain"/>
    <property type="match status" value="1"/>
</dbReference>
<dbReference type="InterPro" id="IPR036457">
    <property type="entry name" value="PPM-type-like_dom_sf"/>
</dbReference>
<feature type="domain" description="PPM-type phosphatase" evidence="2">
    <location>
        <begin position="309"/>
        <end position="557"/>
    </location>
</feature>
<gene>
    <name evidence="3" type="primary">stp</name>
    <name evidence="3" type="ORF">HRbin17_00838</name>
</gene>
<feature type="compositionally biased region" description="Pro residues" evidence="1">
    <location>
        <begin position="55"/>
        <end position="65"/>
    </location>
</feature>
<dbReference type="Proteomes" id="UP000236173">
    <property type="component" value="Unassembled WGS sequence"/>
</dbReference>
<protein>
    <submittedName>
        <fullName evidence="3">Serine/threonine phosphatase stp</fullName>
        <ecNumber evidence="3">3.1.3.16</ecNumber>
    </submittedName>
</protein>
<reference evidence="4" key="1">
    <citation type="submission" date="2017-09" db="EMBL/GenBank/DDBJ databases">
        <title>Metaegenomics of thermophilic ammonia-oxidizing enrichment culture.</title>
        <authorList>
            <person name="Kato S."/>
            <person name="Suzuki K."/>
        </authorList>
    </citation>
    <scope>NUCLEOTIDE SEQUENCE [LARGE SCALE GENOMIC DNA]</scope>
</reference>
<evidence type="ECO:0000313" key="3">
    <source>
        <dbReference type="EMBL" id="GBC98336.1"/>
    </source>
</evidence>
<dbReference type="InterPro" id="IPR001932">
    <property type="entry name" value="PPM-type_phosphatase-like_dom"/>
</dbReference>
<evidence type="ECO:0000313" key="4">
    <source>
        <dbReference type="Proteomes" id="UP000236173"/>
    </source>
</evidence>
<evidence type="ECO:0000259" key="2">
    <source>
        <dbReference type="PROSITE" id="PS51746"/>
    </source>
</evidence>
<dbReference type="SMART" id="SM00331">
    <property type="entry name" value="PP2C_SIG"/>
    <property type="match status" value="1"/>
</dbReference>
<dbReference type="GO" id="GO:0004722">
    <property type="term" value="F:protein serine/threonine phosphatase activity"/>
    <property type="evidence" value="ECO:0007669"/>
    <property type="project" value="UniProtKB-EC"/>
</dbReference>
<dbReference type="EMBL" id="BEHT01000009">
    <property type="protein sequence ID" value="GBC98336.1"/>
    <property type="molecule type" value="Genomic_DNA"/>
</dbReference>
<evidence type="ECO:0000256" key="1">
    <source>
        <dbReference type="SAM" id="MobiDB-lite"/>
    </source>
</evidence>
<dbReference type="PROSITE" id="PS51746">
    <property type="entry name" value="PPM_2"/>
    <property type="match status" value="1"/>
</dbReference>